<dbReference type="Gene3D" id="3.40.50.2300">
    <property type="match status" value="1"/>
</dbReference>
<dbReference type="Pfam" id="PF16486">
    <property type="entry name" value="ArgoN"/>
    <property type="match status" value="1"/>
</dbReference>
<dbReference type="SMART" id="SM00949">
    <property type="entry name" value="PAZ"/>
    <property type="match status" value="1"/>
</dbReference>
<evidence type="ECO:0000256" key="1">
    <source>
        <dbReference type="RuleBase" id="RU361178"/>
    </source>
</evidence>
<dbReference type="Pfam" id="PF08699">
    <property type="entry name" value="ArgoL1"/>
    <property type="match status" value="1"/>
</dbReference>
<name>A0A2H3DT43_ARMGA</name>
<dbReference type="Proteomes" id="UP000217790">
    <property type="component" value="Unassembled WGS sequence"/>
</dbReference>
<evidence type="ECO:0000259" key="3">
    <source>
        <dbReference type="PROSITE" id="PS50821"/>
    </source>
</evidence>
<protein>
    <submittedName>
        <fullName evidence="5">Argonaute-like protein</fullName>
    </submittedName>
</protein>
<feature type="compositionally biased region" description="Gly residues" evidence="2">
    <location>
        <begin position="66"/>
        <end position="78"/>
    </location>
</feature>
<dbReference type="Pfam" id="PF02170">
    <property type="entry name" value="PAZ"/>
    <property type="match status" value="1"/>
</dbReference>
<dbReference type="Pfam" id="PF02171">
    <property type="entry name" value="Piwi"/>
    <property type="match status" value="1"/>
</dbReference>
<evidence type="ECO:0000256" key="2">
    <source>
        <dbReference type="SAM" id="MobiDB-lite"/>
    </source>
</evidence>
<dbReference type="CDD" id="cd02846">
    <property type="entry name" value="PAZ_argonaute_like"/>
    <property type="match status" value="1"/>
</dbReference>
<feature type="compositionally biased region" description="Gly residues" evidence="2">
    <location>
        <begin position="27"/>
        <end position="40"/>
    </location>
</feature>
<reference evidence="6" key="1">
    <citation type="journal article" date="2017" name="Nat. Ecol. Evol.">
        <title>Genome expansion and lineage-specific genetic innovations in the forest pathogenic fungi Armillaria.</title>
        <authorList>
            <person name="Sipos G."/>
            <person name="Prasanna A.N."/>
            <person name="Walter M.C."/>
            <person name="O'Connor E."/>
            <person name="Balint B."/>
            <person name="Krizsan K."/>
            <person name="Kiss B."/>
            <person name="Hess J."/>
            <person name="Varga T."/>
            <person name="Slot J."/>
            <person name="Riley R."/>
            <person name="Boka B."/>
            <person name="Rigling D."/>
            <person name="Barry K."/>
            <person name="Lee J."/>
            <person name="Mihaltcheva S."/>
            <person name="LaButti K."/>
            <person name="Lipzen A."/>
            <person name="Waldron R."/>
            <person name="Moloney N.M."/>
            <person name="Sperisen C."/>
            <person name="Kredics L."/>
            <person name="Vagvoelgyi C."/>
            <person name="Patrignani A."/>
            <person name="Fitzpatrick D."/>
            <person name="Nagy I."/>
            <person name="Doyle S."/>
            <person name="Anderson J.B."/>
            <person name="Grigoriev I.V."/>
            <person name="Gueldener U."/>
            <person name="Muensterkoetter M."/>
            <person name="Nagy L.G."/>
        </authorList>
    </citation>
    <scope>NUCLEOTIDE SEQUENCE [LARGE SCALE GENOMIC DNA]</scope>
    <source>
        <strain evidence="6">Ar21-2</strain>
    </source>
</reference>
<keyword evidence="6" id="KW-1185">Reference proteome</keyword>
<dbReference type="AlphaFoldDB" id="A0A2H3DT43"/>
<dbReference type="SUPFAM" id="SSF53098">
    <property type="entry name" value="Ribonuclease H-like"/>
    <property type="match status" value="1"/>
</dbReference>
<dbReference type="InterPro" id="IPR045246">
    <property type="entry name" value="Piwi_ago-like"/>
</dbReference>
<evidence type="ECO:0000313" key="5">
    <source>
        <dbReference type="EMBL" id="PBK98391.1"/>
    </source>
</evidence>
<dbReference type="Gene3D" id="2.170.260.10">
    <property type="entry name" value="paz domain"/>
    <property type="match status" value="1"/>
</dbReference>
<proteinExistence type="inferred from homology"/>
<dbReference type="SUPFAM" id="SSF101690">
    <property type="entry name" value="PAZ domain"/>
    <property type="match status" value="1"/>
</dbReference>
<dbReference type="SMART" id="SM01163">
    <property type="entry name" value="DUF1785"/>
    <property type="match status" value="1"/>
</dbReference>
<organism evidence="5 6">
    <name type="scientific">Armillaria gallica</name>
    <name type="common">Bulbous honey fungus</name>
    <name type="synonym">Armillaria bulbosa</name>
    <dbReference type="NCBI Taxonomy" id="47427"/>
    <lineage>
        <taxon>Eukaryota</taxon>
        <taxon>Fungi</taxon>
        <taxon>Dikarya</taxon>
        <taxon>Basidiomycota</taxon>
        <taxon>Agaricomycotina</taxon>
        <taxon>Agaricomycetes</taxon>
        <taxon>Agaricomycetidae</taxon>
        <taxon>Agaricales</taxon>
        <taxon>Marasmiineae</taxon>
        <taxon>Physalacriaceae</taxon>
        <taxon>Armillaria</taxon>
    </lineage>
</organism>
<evidence type="ECO:0000259" key="4">
    <source>
        <dbReference type="PROSITE" id="PS50822"/>
    </source>
</evidence>
<dbReference type="OMA" id="MGQWPGE"/>
<dbReference type="InterPro" id="IPR003165">
    <property type="entry name" value="Piwi"/>
</dbReference>
<feature type="domain" description="Piwi" evidence="4">
    <location>
        <begin position="619"/>
        <end position="933"/>
    </location>
</feature>
<dbReference type="GO" id="GO:0003723">
    <property type="term" value="F:RNA binding"/>
    <property type="evidence" value="ECO:0007669"/>
    <property type="project" value="InterPro"/>
</dbReference>
<dbReference type="OrthoDB" id="10252740at2759"/>
<dbReference type="InterPro" id="IPR012337">
    <property type="entry name" value="RNaseH-like_sf"/>
</dbReference>
<dbReference type="InterPro" id="IPR032474">
    <property type="entry name" value="Argonaute_N"/>
</dbReference>
<dbReference type="STRING" id="47427.A0A2H3DT43"/>
<dbReference type="CDD" id="cd04657">
    <property type="entry name" value="Piwi_ago-like"/>
    <property type="match status" value="1"/>
</dbReference>
<dbReference type="InterPro" id="IPR036397">
    <property type="entry name" value="RNaseH_sf"/>
</dbReference>
<feature type="domain" description="PAZ" evidence="3">
    <location>
        <begin position="326"/>
        <end position="434"/>
    </location>
</feature>
<gene>
    <name evidence="5" type="ORF">ARMGADRAFT_1008813</name>
</gene>
<comment type="similarity">
    <text evidence="1">Belongs to the argonaute family.</text>
</comment>
<dbReference type="PANTHER" id="PTHR22891">
    <property type="entry name" value="EUKARYOTIC TRANSLATION INITIATION FACTOR 2C"/>
    <property type="match status" value="1"/>
</dbReference>
<dbReference type="PROSITE" id="PS50821">
    <property type="entry name" value="PAZ"/>
    <property type="match status" value="1"/>
</dbReference>
<feature type="region of interest" description="Disordered" evidence="2">
    <location>
        <begin position="1"/>
        <end position="81"/>
    </location>
</feature>
<evidence type="ECO:0000313" key="6">
    <source>
        <dbReference type="Proteomes" id="UP000217790"/>
    </source>
</evidence>
<dbReference type="Gene3D" id="3.30.420.10">
    <property type="entry name" value="Ribonuclease H-like superfamily/Ribonuclease H"/>
    <property type="match status" value="1"/>
</dbReference>
<dbReference type="SMART" id="SM00950">
    <property type="entry name" value="Piwi"/>
    <property type="match status" value="1"/>
</dbReference>
<dbReference type="InterPro" id="IPR003100">
    <property type="entry name" value="PAZ_dom"/>
</dbReference>
<sequence>MSRSFRGGPDRGRGSPGPGRGRDSPGPGRGRGSPGPGRGRGSPSPGRGRDSPGPGRGRGRGDNFGPRGGRGGGRGGFSGPVIFKENVSARIPDHLTPENQAKLIDALRKVPPKPERPTRPGFGTLGKPITLRANFFAVKLPKGPLYEYEIKIEPATFLNKRKDRIFQLLEASPQVRPQLDHIAHDRSSRLVSSVKLPDLTVGIPFFEEGQNGPLHDAITYRISIIFKGELNVNELSKYLNADKASRDYDPLPIISALNLVLQQKPLSTGVRIGQNKYYFEPPPNEHKVLGLGIEAWRGFSTSIRPAYQQLMVNINVCMAPFVQPGNLAEVLAAFSRNSSGGMPTLPKELARSIKVTTTHLGHKRRYKLWEIGRKSARNTTFPCDEFGNKNMSVEEFFKRKYNITLRHGADLPVVNVGSIKRPVWLPAEMCTIEPGNPYRGRLGDQEVAQMIRVACNPPRVNADFIVGEGFQRLSLSPPQPPVTGFGLSIDLEMAVIPGREFGPPSLSYRTGTPRVANGSWNILNVKFHRGATVNGYWVLPIRERNQNRYPSPDDLKPLIMNFSKKLQSAGMNVQGGMPRLLKDLPALAPVHEDPGRVNSLKTIKSYLQHALSTGPRPSFILVLLMHRDNFIYPGVKRIGDSELGLQTVTMQLEKAMRDGDKQDQYLSNVALKVNTKLGGINHKLDDQAMRWLRKKKTMMVGIDVTHPTPGTRFGTPSIAAVVASVDDDFVQFPASMRVQRPDVNRHSKEVVEELREMMLERLLAYEKKNKALPERIFVFRDGVSEGQYDIVIREELVQIKDAAQRLNTKDRKAYKPLVSVIICGKRHHARFYPTDSQNADRNGNTKPGTVVDKGVTGVFDYDFYLQAHAGLQGTVRPTHYVVIYDENSLNVDDIQKGTNDTSYLYARATKAVSLIPAAYYADLACERGRCYINDFLLDDASTVTGSLSRDEEAAKVFEAARKAWGQGLHDNIKDSMFYI</sequence>
<accession>A0A2H3DT43</accession>
<dbReference type="InParanoid" id="A0A2H3DT43"/>
<dbReference type="InterPro" id="IPR036085">
    <property type="entry name" value="PAZ_dom_sf"/>
</dbReference>
<dbReference type="InterPro" id="IPR014811">
    <property type="entry name" value="ArgoL1"/>
</dbReference>
<dbReference type="PROSITE" id="PS50822">
    <property type="entry name" value="PIWI"/>
    <property type="match status" value="1"/>
</dbReference>
<dbReference type="EMBL" id="KZ293648">
    <property type="protein sequence ID" value="PBK98391.1"/>
    <property type="molecule type" value="Genomic_DNA"/>
</dbReference>